<evidence type="ECO:0000313" key="2">
    <source>
        <dbReference type="Proteomes" id="UP000013909"/>
    </source>
</evidence>
<dbReference type="Proteomes" id="UP000013909">
    <property type="component" value="Unassembled WGS sequence"/>
</dbReference>
<protein>
    <submittedName>
        <fullName evidence="1">Uncharacterized protein</fullName>
    </submittedName>
</protein>
<dbReference type="OrthoDB" id="325673at2"/>
<dbReference type="AlphaFoldDB" id="R7ZM09"/>
<accession>R7ZM09</accession>
<dbReference type="EMBL" id="AQHR01000110">
    <property type="protein sequence ID" value="EON75102.1"/>
    <property type="molecule type" value="Genomic_DNA"/>
</dbReference>
<dbReference type="PATRIC" id="fig|1288963.3.peg.4260"/>
<dbReference type="InterPro" id="IPR047715">
    <property type="entry name" value="EboA_dom"/>
</dbReference>
<comment type="caution">
    <text evidence="1">The sequence shown here is derived from an EMBL/GenBank/DDBJ whole genome shotgun (WGS) entry which is preliminary data.</text>
</comment>
<evidence type="ECO:0000313" key="1">
    <source>
        <dbReference type="EMBL" id="EON75102.1"/>
    </source>
</evidence>
<reference evidence="1 2" key="1">
    <citation type="submission" date="2013-02" db="EMBL/GenBank/DDBJ databases">
        <title>A novel strain isolated from Lonar lake, Maharashtra, India.</title>
        <authorList>
            <person name="Singh A."/>
        </authorList>
    </citation>
    <scope>NUCLEOTIDE SEQUENCE [LARGE SCALE GENOMIC DNA]</scope>
    <source>
        <strain evidence="1 2">AK24</strain>
    </source>
</reference>
<proteinExistence type="predicted"/>
<dbReference type="NCBIfam" id="NF035938">
    <property type="entry name" value="EboA_domain"/>
    <property type="match status" value="1"/>
</dbReference>
<sequence>MNTPLDHSRITAYLLENLQQQTPAGATEWMQAQAVKIAGADKASPLFIAFGQASRYFPKEAFALTTEAAASAKELRKDWRPETWDQLKAARAYLVLHLNASDADRWMAQVSRLFETGDMYELEALYAALCILPHQDRLAQRASEGLRSNISTVFDAVALNNPFPAEQLNEMAWNQLVLKAIFLQRPLYQIIGSDSRNNANLADTLLDAVRERWSANRSVMPELWRFVGPFIDDSNFYLIEKLFAQGSELEFQAGMLALKASNYTPVRKLMERHPEISRQVEAGEITWDTVGRQYIPFS</sequence>
<keyword evidence="2" id="KW-1185">Reference proteome</keyword>
<name>R7ZM09_9BACT</name>
<organism evidence="1 2">
    <name type="scientific">Lunatimonas lonarensis</name>
    <dbReference type="NCBI Taxonomy" id="1232681"/>
    <lineage>
        <taxon>Bacteria</taxon>
        <taxon>Pseudomonadati</taxon>
        <taxon>Bacteroidota</taxon>
        <taxon>Cytophagia</taxon>
        <taxon>Cytophagales</taxon>
        <taxon>Cyclobacteriaceae</taxon>
    </lineage>
</organism>
<dbReference type="RefSeq" id="WP_010856386.1">
    <property type="nucleotide sequence ID" value="NZ_AQHR01000110.1"/>
</dbReference>
<gene>
    <name evidence="1" type="ORF">ADIS_4273</name>
</gene>
<dbReference type="STRING" id="1232681.ADIS_4273"/>